<sequence>LTKTEEVTDAYLQDITPEFEASLTEEDKTFETTVMISLEALGVLDSLKEASEKFKVQIQGQLLEVIDTVSRRIIAEGDTDIEGDECERDGDIQINDSATESDRPLTRLVQCLSDEFRANALRNNRLLQLWRAALQRHKMSDSCLHTEQHYWSAVQQVMQLLLTEYLDISWLAVKGRSAAPPPDLRLPDYFAKKRVPRKPARLFTLPPVTSTTQPSARRLARAPLVASPGAARLPAVLPPLHELASLAARPGTECSLKEFITNYVRECETERLSTEGRTAIDNAMKEASAWRERAPPPGGREHRLIFTCCISSWEAIASVAKSAKRCGSFGGSEAARAILPCAAALCAHARAAHSRMVPVTSRAAR</sequence>
<gene>
    <name evidence="1" type="ORF">JYU34_016301</name>
</gene>
<organism evidence="1 2">
    <name type="scientific">Plutella xylostella</name>
    <name type="common">Diamondback moth</name>
    <name type="synonym">Plutella maculipennis</name>
    <dbReference type="NCBI Taxonomy" id="51655"/>
    <lineage>
        <taxon>Eukaryota</taxon>
        <taxon>Metazoa</taxon>
        <taxon>Ecdysozoa</taxon>
        <taxon>Arthropoda</taxon>
        <taxon>Hexapoda</taxon>
        <taxon>Insecta</taxon>
        <taxon>Pterygota</taxon>
        <taxon>Neoptera</taxon>
        <taxon>Endopterygota</taxon>
        <taxon>Lepidoptera</taxon>
        <taxon>Glossata</taxon>
        <taxon>Ditrysia</taxon>
        <taxon>Yponomeutoidea</taxon>
        <taxon>Plutellidae</taxon>
        <taxon>Plutella</taxon>
    </lineage>
</organism>
<feature type="non-terminal residue" evidence="1">
    <location>
        <position position="1"/>
    </location>
</feature>
<evidence type="ECO:0000313" key="2">
    <source>
        <dbReference type="Proteomes" id="UP000823941"/>
    </source>
</evidence>
<dbReference type="Proteomes" id="UP000823941">
    <property type="component" value="Chromosome 22"/>
</dbReference>
<reference evidence="1 2" key="1">
    <citation type="submission" date="2021-06" db="EMBL/GenBank/DDBJ databases">
        <title>A haploid diamondback moth (Plutella xylostella L.) genome assembly resolves 31 chromosomes and identifies a diamide resistance mutation.</title>
        <authorList>
            <person name="Ward C.M."/>
            <person name="Perry K.D."/>
            <person name="Baker G."/>
            <person name="Powis K."/>
            <person name="Heckel D.G."/>
            <person name="Baxter S.W."/>
        </authorList>
    </citation>
    <scope>NUCLEOTIDE SEQUENCE [LARGE SCALE GENOMIC DNA]</scope>
    <source>
        <strain evidence="1 2">LV</strain>
        <tissue evidence="1">Single pupa</tissue>
    </source>
</reference>
<proteinExistence type="predicted"/>
<evidence type="ECO:0000313" key="1">
    <source>
        <dbReference type="EMBL" id="KAG7299366.1"/>
    </source>
</evidence>
<comment type="caution">
    <text evidence="1">The sequence shown here is derived from an EMBL/GenBank/DDBJ whole genome shotgun (WGS) entry which is preliminary data.</text>
</comment>
<protein>
    <submittedName>
        <fullName evidence="1">Uncharacterized protein</fullName>
    </submittedName>
</protein>
<name>A0ABQ7Q2A4_PLUXY</name>
<keyword evidence="2" id="KW-1185">Reference proteome</keyword>
<accession>A0ABQ7Q2A4</accession>
<dbReference type="EMBL" id="JAHIBW010000022">
    <property type="protein sequence ID" value="KAG7299366.1"/>
    <property type="molecule type" value="Genomic_DNA"/>
</dbReference>